<dbReference type="InterPro" id="IPR050330">
    <property type="entry name" value="Bact_OuterMem_StrucFunc"/>
</dbReference>
<feature type="signal peptide" evidence="5">
    <location>
        <begin position="1"/>
        <end position="25"/>
    </location>
</feature>
<dbReference type="InterPro" id="IPR006664">
    <property type="entry name" value="OMP_bac"/>
</dbReference>
<dbReference type="Gene3D" id="3.30.1330.60">
    <property type="entry name" value="OmpA-like domain"/>
    <property type="match status" value="1"/>
</dbReference>
<dbReference type="PANTHER" id="PTHR30329:SF21">
    <property type="entry name" value="LIPOPROTEIN YIAD-RELATED"/>
    <property type="match status" value="1"/>
</dbReference>
<dbReference type="RefSeq" id="WP_103684586.1">
    <property type="nucleotide sequence ID" value="NZ_PQGG01000028.1"/>
</dbReference>
<dbReference type="GO" id="GO:0009279">
    <property type="term" value="C:cell outer membrane"/>
    <property type="evidence" value="ECO:0007669"/>
    <property type="project" value="UniProtKB-SubCell"/>
</dbReference>
<evidence type="ECO:0000256" key="3">
    <source>
        <dbReference type="ARBA" id="ARBA00023237"/>
    </source>
</evidence>
<evidence type="ECO:0000313" key="7">
    <source>
        <dbReference type="EMBL" id="POP52401.1"/>
    </source>
</evidence>
<accession>A0A2S4HFC9</accession>
<reference evidence="7" key="1">
    <citation type="submission" date="2018-01" db="EMBL/GenBank/DDBJ databases">
        <authorList>
            <person name="Yu X.-D."/>
        </authorList>
    </citation>
    <scope>NUCLEOTIDE SEQUENCE</scope>
    <source>
        <strain evidence="7">ZX-21</strain>
    </source>
</reference>
<name>A0A2S4HFC9_9GAMM</name>
<protein>
    <submittedName>
        <fullName evidence="7">OmpA family protein</fullName>
    </submittedName>
</protein>
<dbReference type="Pfam" id="PF00691">
    <property type="entry name" value="OmpA"/>
    <property type="match status" value="1"/>
</dbReference>
<evidence type="ECO:0000313" key="8">
    <source>
        <dbReference type="Proteomes" id="UP000237222"/>
    </source>
</evidence>
<keyword evidence="5" id="KW-0732">Signal</keyword>
<evidence type="ECO:0000256" key="5">
    <source>
        <dbReference type="SAM" id="SignalP"/>
    </source>
</evidence>
<keyword evidence="2 4" id="KW-0472">Membrane</keyword>
<dbReference type="InterPro" id="IPR036737">
    <property type="entry name" value="OmpA-like_sf"/>
</dbReference>
<feature type="domain" description="OmpA-like" evidence="6">
    <location>
        <begin position="409"/>
        <end position="532"/>
    </location>
</feature>
<evidence type="ECO:0000256" key="4">
    <source>
        <dbReference type="PROSITE-ProRule" id="PRU00473"/>
    </source>
</evidence>
<evidence type="ECO:0000256" key="2">
    <source>
        <dbReference type="ARBA" id="ARBA00023136"/>
    </source>
</evidence>
<dbReference type="Proteomes" id="UP000237222">
    <property type="component" value="Unassembled WGS sequence"/>
</dbReference>
<dbReference type="InterPro" id="IPR006665">
    <property type="entry name" value="OmpA-like"/>
</dbReference>
<organism evidence="7 8">
    <name type="scientific">Zhongshania marina</name>
    <dbReference type="NCBI Taxonomy" id="2304603"/>
    <lineage>
        <taxon>Bacteria</taxon>
        <taxon>Pseudomonadati</taxon>
        <taxon>Pseudomonadota</taxon>
        <taxon>Gammaproteobacteria</taxon>
        <taxon>Cellvibrionales</taxon>
        <taxon>Spongiibacteraceae</taxon>
        <taxon>Zhongshania</taxon>
    </lineage>
</organism>
<dbReference type="AlphaFoldDB" id="A0A2S4HFC9"/>
<proteinExistence type="predicted"/>
<evidence type="ECO:0000259" key="6">
    <source>
        <dbReference type="PROSITE" id="PS51123"/>
    </source>
</evidence>
<dbReference type="EMBL" id="PQGG01000028">
    <property type="protein sequence ID" value="POP52401.1"/>
    <property type="molecule type" value="Genomic_DNA"/>
</dbReference>
<dbReference type="PRINTS" id="PR01021">
    <property type="entry name" value="OMPADOMAIN"/>
</dbReference>
<sequence>MGCFRKLLAVYAVVTALLFSNTASADVLTDLLNTLGITQLLSEVSGTVGTIGASVLDPVGTGDNDFLGADALNPENDLGVTLASGELLGFGNKTGSGTAIPLDALGLSQLIGALGLNYESGIVSQLRGLVGPEGAIVVPIVGALEGLTDQLTAGGLQLAETLSLPGLDGQPIGLALLGAPDSGNATADGLAGIALLTPGSSGNGGLIGLAVLSGDNSGNGSLIGVSVLSGSSSGNGGLAGVAAISGSNSGNSDGVAAAVLSGDNVGNGGSAGLAVLNGDNAGNSDFGAIAVLNGANSGNSDTIAVGAINGENSANGGVIGAGVLNGPNSGTGGLITVAVANEPGNGSNNNDDGDASNCAVTGGVGCSDRDQLALIDTCKDLDADGVCDDRDECLDTPADMPVFLTGCHLTEDAPLVLRGVNFEFDRADLTPESLPILEHAVKVLEAQPAALVAVDGHTDAKGSDEYNIRLSYARAATVYNYLIAAGIEEKRLAYRGYGESVPVATNENEDGSDNPIGRAENRRVELNILDGEAFLAVKEQNQSDN</sequence>
<dbReference type="SUPFAM" id="SSF103088">
    <property type="entry name" value="OmpA-like"/>
    <property type="match status" value="1"/>
</dbReference>
<keyword evidence="3" id="KW-0998">Cell outer membrane</keyword>
<dbReference type="CDD" id="cd07185">
    <property type="entry name" value="OmpA_C-like"/>
    <property type="match status" value="1"/>
</dbReference>
<gene>
    <name evidence="7" type="ORF">C0068_11255</name>
</gene>
<feature type="chain" id="PRO_5015777557" evidence="5">
    <location>
        <begin position="26"/>
        <end position="545"/>
    </location>
</feature>
<evidence type="ECO:0000256" key="1">
    <source>
        <dbReference type="ARBA" id="ARBA00004442"/>
    </source>
</evidence>
<dbReference type="OrthoDB" id="9782229at2"/>
<dbReference type="PROSITE" id="PS51123">
    <property type="entry name" value="OMPA_2"/>
    <property type="match status" value="1"/>
</dbReference>
<comment type="subcellular location">
    <subcellularLocation>
        <location evidence="1">Cell outer membrane</location>
    </subcellularLocation>
</comment>
<dbReference type="PANTHER" id="PTHR30329">
    <property type="entry name" value="STATOR ELEMENT OF FLAGELLAR MOTOR COMPLEX"/>
    <property type="match status" value="1"/>
</dbReference>
<comment type="caution">
    <text evidence="7">The sequence shown here is derived from an EMBL/GenBank/DDBJ whole genome shotgun (WGS) entry which is preliminary data.</text>
</comment>